<proteinExistence type="inferred from homology"/>
<dbReference type="Proteomes" id="UP000085678">
    <property type="component" value="Unplaced"/>
</dbReference>
<evidence type="ECO:0000256" key="3">
    <source>
        <dbReference type="ARBA" id="ARBA00005988"/>
    </source>
</evidence>
<protein>
    <submittedName>
        <fullName evidence="19">Carboxypeptidase B</fullName>
    </submittedName>
</protein>
<comment type="subcellular location">
    <subcellularLocation>
        <location evidence="2">Secreted</location>
    </subcellularLocation>
</comment>
<evidence type="ECO:0000256" key="9">
    <source>
        <dbReference type="ARBA" id="ARBA00022801"/>
    </source>
</evidence>
<dbReference type="InterPro" id="IPR000834">
    <property type="entry name" value="Peptidase_M14"/>
</dbReference>
<feature type="active site" description="Proton donor/acceptor" evidence="14">
    <location>
        <position position="424"/>
    </location>
</feature>
<dbReference type="PANTHER" id="PTHR11705:SF91">
    <property type="entry name" value="FI01817P-RELATED"/>
    <property type="match status" value="1"/>
</dbReference>
<keyword evidence="7" id="KW-0479">Metal-binding</keyword>
<organism evidence="18 19">
    <name type="scientific">Lingula anatina</name>
    <name type="common">Brachiopod</name>
    <name type="synonym">Lingula unguis</name>
    <dbReference type="NCBI Taxonomy" id="7574"/>
    <lineage>
        <taxon>Eukaryota</taxon>
        <taxon>Metazoa</taxon>
        <taxon>Spiralia</taxon>
        <taxon>Lophotrochozoa</taxon>
        <taxon>Brachiopoda</taxon>
        <taxon>Linguliformea</taxon>
        <taxon>Lingulata</taxon>
        <taxon>Lingulida</taxon>
        <taxon>Linguloidea</taxon>
        <taxon>Lingulidae</taxon>
        <taxon>Lingula</taxon>
    </lineage>
</organism>
<evidence type="ECO:0000256" key="4">
    <source>
        <dbReference type="ARBA" id="ARBA00022525"/>
    </source>
</evidence>
<evidence type="ECO:0000256" key="7">
    <source>
        <dbReference type="ARBA" id="ARBA00022723"/>
    </source>
</evidence>
<comment type="similarity">
    <text evidence="3 14">Belongs to the peptidase M14 family.</text>
</comment>
<dbReference type="RefSeq" id="XP_013417200.1">
    <property type="nucleotide sequence ID" value="XM_013561746.1"/>
</dbReference>
<dbReference type="InParanoid" id="A0A1S3K3J9"/>
<evidence type="ECO:0000256" key="5">
    <source>
        <dbReference type="ARBA" id="ARBA00022645"/>
    </source>
</evidence>
<dbReference type="AlphaFoldDB" id="A0A1S3K3J9"/>
<dbReference type="GeneID" id="106178533"/>
<keyword evidence="18" id="KW-1185">Reference proteome</keyword>
<evidence type="ECO:0000256" key="15">
    <source>
        <dbReference type="SAM" id="Coils"/>
    </source>
</evidence>
<sequence length="462" mass="51994">MVVLKVLALACVLALTRSSPVSTGVKVRFDGHKLFRLHPTNEDHIHLIQQLLDNPDIGLDFWTEGVALNRPVDVRVPPYDLKDLLSLLEEQEMKYEVLKENLQEDIDKEEESNHHERKRRQQITSEWIIHICTSANPPLWCSNFGSFTTAPPHVVSQWDIVGTYATFEQVNTWLASKASQHSTIASLESIGKTYEGRDMKVLKIGEAANKPAIWIDAALHAREWIASATLIYIADQLLNEYSSNANINKFTWYILPIANPDGYEYSYNYNRFWRKTRTRNAADYRGTCPGVDPNRNWGFHFGEAGTSNNPCSDIYRGETAFSEKCVFNMKTFLYNKRKQIKVYISFHSYGQMFMTPWGYTHTSAPSDIRELTRVANLAKTAIKNVNGKSYSVGSPGSLLSDDAAGGSFDWAKGVAGIKYAYTLELRPADNTSGGFAIPASEILPTGRETYAAVKEVAKRVTV</sequence>
<evidence type="ECO:0000259" key="17">
    <source>
        <dbReference type="PROSITE" id="PS52035"/>
    </source>
</evidence>
<dbReference type="FunFam" id="3.30.70.340:FF:000002">
    <property type="entry name" value="Carboxypeptidase A"/>
    <property type="match status" value="1"/>
</dbReference>
<evidence type="ECO:0000256" key="6">
    <source>
        <dbReference type="ARBA" id="ARBA00022670"/>
    </source>
</evidence>
<name>A0A1S3K3J9_LINAN</name>
<dbReference type="PANTHER" id="PTHR11705">
    <property type="entry name" value="PROTEASE FAMILY M14 CARBOXYPEPTIDASE A,B"/>
    <property type="match status" value="1"/>
</dbReference>
<dbReference type="Gene3D" id="3.30.70.340">
    <property type="entry name" value="Metallocarboxypeptidase-like"/>
    <property type="match status" value="1"/>
</dbReference>
<comment type="cofactor">
    <cofactor evidence="1">
        <name>Zn(2+)</name>
        <dbReference type="ChEBI" id="CHEBI:29105"/>
    </cofactor>
</comment>
<dbReference type="SUPFAM" id="SSF53187">
    <property type="entry name" value="Zn-dependent exopeptidases"/>
    <property type="match status" value="1"/>
</dbReference>
<keyword evidence="11" id="KW-0482">Metalloprotease</keyword>
<dbReference type="GO" id="GO:0005615">
    <property type="term" value="C:extracellular space"/>
    <property type="evidence" value="ECO:0007669"/>
    <property type="project" value="TreeGrafter"/>
</dbReference>
<dbReference type="KEGG" id="lak:106178533"/>
<feature type="chain" id="PRO_5010356697" evidence="16">
    <location>
        <begin position="19"/>
        <end position="462"/>
    </location>
</feature>
<accession>A0A1S3K3J9</accession>
<dbReference type="PROSITE" id="PS52035">
    <property type="entry name" value="PEPTIDASE_M14"/>
    <property type="match status" value="1"/>
</dbReference>
<evidence type="ECO:0000313" key="19">
    <source>
        <dbReference type="RefSeq" id="XP_013417200.1"/>
    </source>
</evidence>
<gene>
    <name evidence="19" type="primary">LOC106178533</name>
</gene>
<evidence type="ECO:0000313" key="18">
    <source>
        <dbReference type="Proteomes" id="UP000085678"/>
    </source>
</evidence>
<dbReference type="CDD" id="cd03860">
    <property type="entry name" value="M14_CP_A-B_like"/>
    <property type="match status" value="1"/>
</dbReference>
<keyword evidence="6" id="KW-0645">Protease</keyword>
<dbReference type="GO" id="GO:0004181">
    <property type="term" value="F:metallocarboxypeptidase activity"/>
    <property type="evidence" value="ECO:0007669"/>
    <property type="project" value="InterPro"/>
</dbReference>
<keyword evidence="5 19" id="KW-0121">Carboxypeptidase</keyword>
<keyword evidence="4" id="KW-0964">Secreted</keyword>
<evidence type="ECO:0000256" key="1">
    <source>
        <dbReference type="ARBA" id="ARBA00001947"/>
    </source>
</evidence>
<evidence type="ECO:0000256" key="14">
    <source>
        <dbReference type="PROSITE-ProRule" id="PRU01379"/>
    </source>
</evidence>
<dbReference type="InterPro" id="IPR057246">
    <property type="entry name" value="CARBOXYPEPT_ZN_1"/>
</dbReference>
<dbReference type="InterPro" id="IPR036990">
    <property type="entry name" value="M14A-like_propep"/>
</dbReference>
<evidence type="ECO:0000256" key="11">
    <source>
        <dbReference type="ARBA" id="ARBA00023049"/>
    </source>
</evidence>
<keyword evidence="8 16" id="KW-0732">Signal</keyword>
<dbReference type="PRINTS" id="PR00765">
    <property type="entry name" value="CRBOXYPTASEA"/>
</dbReference>
<keyword evidence="12" id="KW-1015">Disulfide bond</keyword>
<dbReference type="Gene3D" id="3.40.630.10">
    <property type="entry name" value="Zn peptidases"/>
    <property type="match status" value="1"/>
</dbReference>
<dbReference type="Pfam" id="PF00246">
    <property type="entry name" value="Peptidase_M14"/>
    <property type="match status" value="1"/>
</dbReference>
<keyword evidence="15" id="KW-0175">Coiled coil</keyword>
<comment type="function">
    <text evidence="13">Involved in the digestion of the blood meal.</text>
</comment>
<keyword evidence="9" id="KW-0378">Hydrolase</keyword>
<dbReference type="GO" id="GO:0008270">
    <property type="term" value="F:zinc ion binding"/>
    <property type="evidence" value="ECO:0007669"/>
    <property type="project" value="InterPro"/>
</dbReference>
<evidence type="ECO:0000256" key="2">
    <source>
        <dbReference type="ARBA" id="ARBA00004613"/>
    </source>
</evidence>
<dbReference type="PROSITE" id="PS00132">
    <property type="entry name" value="CARBOXYPEPT_ZN_1"/>
    <property type="match status" value="1"/>
</dbReference>
<keyword evidence="10" id="KW-0862">Zinc</keyword>
<reference evidence="19" key="1">
    <citation type="submission" date="2025-08" db="UniProtKB">
        <authorList>
            <consortium name="RefSeq"/>
        </authorList>
    </citation>
    <scope>IDENTIFICATION</scope>
    <source>
        <tissue evidence="19">Gonads</tissue>
    </source>
</reference>
<feature type="domain" description="Peptidase M14" evidence="17">
    <location>
        <begin position="163"/>
        <end position="460"/>
    </location>
</feature>
<dbReference type="SUPFAM" id="SSF54897">
    <property type="entry name" value="Protease propeptides/inhibitors"/>
    <property type="match status" value="1"/>
</dbReference>
<evidence type="ECO:0000256" key="12">
    <source>
        <dbReference type="ARBA" id="ARBA00023157"/>
    </source>
</evidence>
<dbReference type="InterPro" id="IPR003146">
    <property type="entry name" value="M14A_act_pep"/>
</dbReference>
<evidence type="ECO:0000256" key="13">
    <source>
        <dbReference type="ARBA" id="ARBA00057299"/>
    </source>
</evidence>
<evidence type="ECO:0000256" key="8">
    <source>
        <dbReference type="ARBA" id="ARBA00022729"/>
    </source>
</evidence>
<dbReference type="FunFam" id="3.40.630.10:FF:000040">
    <property type="entry name" value="zinc carboxypeptidase"/>
    <property type="match status" value="1"/>
</dbReference>
<dbReference type="GO" id="GO:0006508">
    <property type="term" value="P:proteolysis"/>
    <property type="evidence" value="ECO:0007669"/>
    <property type="project" value="UniProtKB-KW"/>
</dbReference>
<evidence type="ECO:0000256" key="16">
    <source>
        <dbReference type="SAM" id="SignalP"/>
    </source>
</evidence>
<dbReference type="SMART" id="SM00631">
    <property type="entry name" value="Zn_pept"/>
    <property type="match status" value="1"/>
</dbReference>
<dbReference type="OrthoDB" id="3626597at2759"/>
<evidence type="ECO:0000256" key="10">
    <source>
        <dbReference type="ARBA" id="ARBA00022833"/>
    </source>
</evidence>
<feature type="signal peptide" evidence="16">
    <location>
        <begin position="1"/>
        <end position="18"/>
    </location>
</feature>
<feature type="coiled-coil region" evidence="15">
    <location>
        <begin position="81"/>
        <end position="119"/>
    </location>
</feature>
<dbReference type="Pfam" id="PF02244">
    <property type="entry name" value="Propep_M14"/>
    <property type="match status" value="1"/>
</dbReference>